<evidence type="ECO:0000256" key="1">
    <source>
        <dbReference type="ARBA" id="ARBA00010641"/>
    </source>
</evidence>
<dbReference type="Pfam" id="PF08281">
    <property type="entry name" value="Sigma70_r4_2"/>
    <property type="match status" value="1"/>
</dbReference>
<evidence type="ECO:0000313" key="7">
    <source>
        <dbReference type="EMBL" id="TWV94676.1"/>
    </source>
</evidence>
<dbReference type="GO" id="GO:0016987">
    <property type="term" value="F:sigma factor activity"/>
    <property type="evidence" value="ECO:0007669"/>
    <property type="project" value="UniProtKB-KW"/>
</dbReference>
<dbReference type="RefSeq" id="WP_146307734.1">
    <property type="nucleotide sequence ID" value="NZ_VOHS01000045.1"/>
</dbReference>
<dbReference type="Pfam" id="PF04542">
    <property type="entry name" value="Sigma70_r2"/>
    <property type="match status" value="1"/>
</dbReference>
<dbReference type="PANTHER" id="PTHR43133">
    <property type="entry name" value="RNA POLYMERASE ECF-TYPE SIGMA FACTO"/>
    <property type="match status" value="1"/>
</dbReference>
<evidence type="ECO:0000313" key="8">
    <source>
        <dbReference type="Proteomes" id="UP000318815"/>
    </source>
</evidence>
<dbReference type="Gene3D" id="1.10.1740.10">
    <property type="match status" value="1"/>
</dbReference>
<keyword evidence="3" id="KW-0731">Sigma factor</keyword>
<comment type="similarity">
    <text evidence="1">Belongs to the sigma-70 factor family. ECF subfamily.</text>
</comment>
<protein>
    <submittedName>
        <fullName evidence="7">RNA polymerase sigma-70 factor</fullName>
    </submittedName>
</protein>
<dbReference type="PANTHER" id="PTHR43133:SF46">
    <property type="entry name" value="RNA POLYMERASE SIGMA-70 FACTOR ECF SUBFAMILY"/>
    <property type="match status" value="1"/>
</dbReference>
<dbReference type="AlphaFoldDB" id="A0A5C6LLQ5"/>
<dbReference type="NCBIfam" id="TIGR02937">
    <property type="entry name" value="sigma70-ECF"/>
    <property type="match status" value="1"/>
</dbReference>
<dbReference type="GO" id="GO:0003677">
    <property type="term" value="F:DNA binding"/>
    <property type="evidence" value="ECO:0007669"/>
    <property type="project" value="InterPro"/>
</dbReference>
<evidence type="ECO:0000256" key="2">
    <source>
        <dbReference type="ARBA" id="ARBA00023015"/>
    </source>
</evidence>
<dbReference type="InterPro" id="IPR036388">
    <property type="entry name" value="WH-like_DNA-bd_sf"/>
</dbReference>
<feature type="domain" description="RNA polymerase sigma factor 70 region 4 type 2" evidence="6">
    <location>
        <begin position="126"/>
        <end position="171"/>
    </location>
</feature>
<dbReference type="NCBIfam" id="TIGR02985">
    <property type="entry name" value="Sig70_bacteroi1"/>
    <property type="match status" value="1"/>
</dbReference>
<dbReference type="EMBL" id="VOHS01000045">
    <property type="protein sequence ID" value="TWV94676.1"/>
    <property type="molecule type" value="Genomic_DNA"/>
</dbReference>
<dbReference type="InterPro" id="IPR007627">
    <property type="entry name" value="RNA_pol_sigma70_r2"/>
</dbReference>
<keyword evidence="2" id="KW-0805">Transcription regulation</keyword>
<dbReference type="Proteomes" id="UP000318815">
    <property type="component" value="Unassembled WGS sequence"/>
</dbReference>
<dbReference type="InterPro" id="IPR014327">
    <property type="entry name" value="RNA_pol_sigma70_bacteroid"/>
</dbReference>
<evidence type="ECO:0000259" key="6">
    <source>
        <dbReference type="Pfam" id="PF08281"/>
    </source>
</evidence>
<gene>
    <name evidence="7" type="ORF">FEF09_25520</name>
</gene>
<organism evidence="7 8">
    <name type="scientific">Chitinophaga pinensis</name>
    <dbReference type="NCBI Taxonomy" id="79329"/>
    <lineage>
        <taxon>Bacteria</taxon>
        <taxon>Pseudomonadati</taxon>
        <taxon>Bacteroidota</taxon>
        <taxon>Chitinophagia</taxon>
        <taxon>Chitinophagales</taxon>
        <taxon>Chitinophagaceae</taxon>
        <taxon>Chitinophaga</taxon>
    </lineage>
</organism>
<accession>A0A5C6LLQ5</accession>
<feature type="domain" description="RNA polymerase sigma-70 region 2" evidence="5">
    <location>
        <begin position="28"/>
        <end position="94"/>
    </location>
</feature>
<dbReference type="SUPFAM" id="SSF88659">
    <property type="entry name" value="Sigma3 and sigma4 domains of RNA polymerase sigma factors"/>
    <property type="match status" value="1"/>
</dbReference>
<dbReference type="OrthoDB" id="656273at2"/>
<dbReference type="Gene3D" id="1.10.10.10">
    <property type="entry name" value="Winged helix-like DNA-binding domain superfamily/Winged helix DNA-binding domain"/>
    <property type="match status" value="1"/>
</dbReference>
<reference evidence="7 8" key="1">
    <citation type="submission" date="2019-08" db="EMBL/GenBank/DDBJ databases">
        <title>Whole genome sequencing of chitin degrading bacteria Chitinophaga pinensis YS16.</title>
        <authorList>
            <person name="Singh R.P."/>
            <person name="Manchanda G."/>
            <person name="Maurya I.K."/>
            <person name="Joshi N.K."/>
            <person name="Srivastava A.K."/>
        </authorList>
    </citation>
    <scope>NUCLEOTIDE SEQUENCE [LARGE SCALE GENOMIC DNA]</scope>
    <source>
        <strain evidence="7 8">YS-16</strain>
    </source>
</reference>
<sequence length="200" mass="22702">MSARTAYEEIELISAFQRGDRKALHQVYTLYQQSLCFFTEQLIGDTMAAEDIVSECFINVFQRREDFPSLGQLKSFLFTAAKNAALNYIKAQKRHDNIHDSIERGAERFSIDVENAYIKTEVLQIISGEIEKLPPQCRQVVRLAIIEGKSAPEIADELNMAYQTVLNQKAKGVALLRTAILKNKLLSLPMLVLALNMLHR</sequence>
<dbReference type="InterPro" id="IPR013249">
    <property type="entry name" value="RNA_pol_sigma70_r4_t2"/>
</dbReference>
<dbReference type="InterPro" id="IPR014284">
    <property type="entry name" value="RNA_pol_sigma-70_dom"/>
</dbReference>
<keyword evidence="4" id="KW-0804">Transcription</keyword>
<dbReference type="GO" id="GO:0006352">
    <property type="term" value="P:DNA-templated transcription initiation"/>
    <property type="evidence" value="ECO:0007669"/>
    <property type="project" value="InterPro"/>
</dbReference>
<name>A0A5C6LLQ5_9BACT</name>
<dbReference type="InterPro" id="IPR013324">
    <property type="entry name" value="RNA_pol_sigma_r3/r4-like"/>
</dbReference>
<keyword evidence="8" id="KW-1185">Reference proteome</keyword>
<dbReference type="InterPro" id="IPR013325">
    <property type="entry name" value="RNA_pol_sigma_r2"/>
</dbReference>
<evidence type="ECO:0000256" key="3">
    <source>
        <dbReference type="ARBA" id="ARBA00023082"/>
    </source>
</evidence>
<comment type="caution">
    <text evidence="7">The sequence shown here is derived from an EMBL/GenBank/DDBJ whole genome shotgun (WGS) entry which is preliminary data.</text>
</comment>
<proteinExistence type="inferred from homology"/>
<evidence type="ECO:0000256" key="4">
    <source>
        <dbReference type="ARBA" id="ARBA00023163"/>
    </source>
</evidence>
<dbReference type="InterPro" id="IPR039425">
    <property type="entry name" value="RNA_pol_sigma-70-like"/>
</dbReference>
<dbReference type="SUPFAM" id="SSF88946">
    <property type="entry name" value="Sigma2 domain of RNA polymerase sigma factors"/>
    <property type="match status" value="1"/>
</dbReference>
<evidence type="ECO:0000259" key="5">
    <source>
        <dbReference type="Pfam" id="PF04542"/>
    </source>
</evidence>